<dbReference type="RefSeq" id="WP_310101681.1">
    <property type="nucleotide sequence ID" value="NZ_JAVDUU010000004.1"/>
</dbReference>
<evidence type="ECO:0000313" key="2">
    <source>
        <dbReference type="EMBL" id="MDR6944822.1"/>
    </source>
</evidence>
<evidence type="ECO:0000256" key="1">
    <source>
        <dbReference type="SAM" id="Phobius"/>
    </source>
</evidence>
<dbReference type="Proteomes" id="UP001247620">
    <property type="component" value="Unassembled WGS sequence"/>
</dbReference>
<dbReference type="EMBL" id="JAVDUU010000004">
    <property type="protein sequence ID" value="MDR6944822.1"/>
    <property type="molecule type" value="Genomic_DNA"/>
</dbReference>
<gene>
    <name evidence="2" type="ORF">J2W55_004682</name>
</gene>
<keyword evidence="1" id="KW-1133">Transmembrane helix</keyword>
<organism evidence="2 3">
    <name type="scientific">Mucilaginibacter pocheonensis</name>
    <dbReference type="NCBI Taxonomy" id="398050"/>
    <lineage>
        <taxon>Bacteria</taxon>
        <taxon>Pseudomonadati</taxon>
        <taxon>Bacteroidota</taxon>
        <taxon>Sphingobacteriia</taxon>
        <taxon>Sphingobacteriales</taxon>
        <taxon>Sphingobacteriaceae</taxon>
        <taxon>Mucilaginibacter</taxon>
    </lineage>
</organism>
<protein>
    <submittedName>
        <fullName evidence="2">Uncharacterized protein (DUF983 family)</fullName>
    </submittedName>
</protein>
<evidence type="ECO:0000313" key="3">
    <source>
        <dbReference type="Proteomes" id="UP001247620"/>
    </source>
</evidence>
<comment type="caution">
    <text evidence="2">The sequence shown here is derived from an EMBL/GenBank/DDBJ whole genome shotgun (WGS) entry which is preliminary data.</text>
</comment>
<feature type="transmembrane region" description="Helical" evidence="1">
    <location>
        <begin position="87"/>
        <end position="105"/>
    </location>
</feature>
<reference evidence="2 3" key="1">
    <citation type="submission" date="2023-07" db="EMBL/GenBank/DDBJ databases">
        <title>Sorghum-associated microbial communities from plants grown in Nebraska, USA.</title>
        <authorList>
            <person name="Schachtman D."/>
        </authorList>
    </citation>
    <scope>NUCLEOTIDE SEQUENCE [LARGE SCALE GENOMIC DNA]</scope>
    <source>
        <strain evidence="2 3">3262</strain>
    </source>
</reference>
<keyword evidence="1" id="KW-0472">Membrane</keyword>
<keyword evidence="1" id="KW-0812">Transmembrane</keyword>
<name>A0ABU1THI1_9SPHI</name>
<accession>A0ABU1THI1</accession>
<keyword evidence="3" id="KW-1185">Reference proteome</keyword>
<feature type="transmembrane region" description="Helical" evidence="1">
    <location>
        <begin position="53"/>
        <end position="75"/>
    </location>
</feature>
<sequence length="141" mass="16227">MVKTSKSRAMLQAKCPRCRRGNMFEGATYSLGSNKINLNCPHCQMVFEIEPGYFYAAMYVSYAMNVAEGGFLWVATFLVTGNNDSPWLYLTMILGGLFILSPLNFRYSRVILLYWLSPKVHYHPELDIDTPVDGNNYKWFK</sequence>
<proteinExistence type="predicted"/>